<proteinExistence type="predicted"/>
<feature type="region of interest" description="Disordered" evidence="1">
    <location>
        <begin position="656"/>
        <end position="733"/>
    </location>
</feature>
<feature type="compositionally biased region" description="Polar residues" evidence="1">
    <location>
        <begin position="660"/>
        <end position="671"/>
    </location>
</feature>
<dbReference type="Proteomes" id="UP001465668">
    <property type="component" value="Unassembled WGS sequence"/>
</dbReference>
<evidence type="ECO:0000256" key="2">
    <source>
        <dbReference type="SAM" id="Phobius"/>
    </source>
</evidence>
<sequence>MYWMHPGKANSGDKAWPEGVDAFPRSASWDTMASDLDSLCLRIWTPAVYVTDVATLVAHKSTSFAASAQCSPGSPVNLLTRPSSNTSVMAFMWIILSTQWSFSSVQASLNVIISGLGTTGLWAFTRFWWQRGSISVLRDEKDVPLSKIFTISSLGEVWDTVAVLRRQLFSMKHWNLLAQLVTVAGISLTCAFAGPIAQSSLRVGTTVLKKELQVFNSVKGGGPLGNLLYADVLWNTTAQNLQHAGFPLNQLLEFLPPSEVSTWTYVPDEWDPTWTLDCNFREQTMVQNMTGSGKGNMDDPISAFPSYKQTHDQAWLDSSEYRVTSGFNSWANWSQVNQFQEVLFYILIQSDPQVNNRTFYNNETLRLSLSVLHARNFRVLHDQDLSGVGGEKTWFPIGPVETASYSRVECVMTRKAHAVDEDRIPWPWTNDTNSIMTSYRTYYNSPFAAVAAKKGTVTPPTPEDLLRFYQVYMASVNTFQSYPSPRILSVELQTVELSLVFLVAFLTLSGLTAWTSIRYAFFLRRHKETLERIYVPDGKIEWMIHAAKSSDVGIDLEVAAGRDVREDSDHFCNATFGPFQPDVSPSNTQLQIPRFARVKTCRGSTCDVLPPGRSFVSAGRSTSSYTSSNEKQGEVVHIEAGKIISDDLDIVPSLLRSRESQPPSHGSTTQKSPSITSTDDSSSLFSGKHAYDQETQVTCPLDDSVSDSQKLSRPEAEPSETEASGAGSMPSTC</sequence>
<accession>A0ABR2Y1N5</accession>
<evidence type="ECO:0000313" key="3">
    <source>
        <dbReference type="EMBL" id="KAK9779984.1"/>
    </source>
</evidence>
<organism evidence="3 4">
    <name type="scientific">Seiridium cardinale</name>
    <dbReference type="NCBI Taxonomy" id="138064"/>
    <lineage>
        <taxon>Eukaryota</taxon>
        <taxon>Fungi</taxon>
        <taxon>Dikarya</taxon>
        <taxon>Ascomycota</taxon>
        <taxon>Pezizomycotina</taxon>
        <taxon>Sordariomycetes</taxon>
        <taxon>Xylariomycetidae</taxon>
        <taxon>Amphisphaeriales</taxon>
        <taxon>Sporocadaceae</taxon>
        <taxon>Seiridium</taxon>
    </lineage>
</organism>
<feature type="transmembrane region" description="Helical" evidence="2">
    <location>
        <begin position="497"/>
        <end position="517"/>
    </location>
</feature>
<keyword evidence="2" id="KW-0812">Transmembrane</keyword>
<evidence type="ECO:0000256" key="1">
    <source>
        <dbReference type="SAM" id="MobiDB-lite"/>
    </source>
</evidence>
<keyword evidence="2" id="KW-0472">Membrane</keyword>
<comment type="caution">
    <text evidence="3">The sequence shown here is derived from an EMBL/GenBank/DDBJ whole genome shotgun (WGS) entry which is preliminary data.</text>
</comment>
<keyword evidence="2" id="KW-1133">Transmembrane helix</keyword>
<feature type="compositionally biased region" description="Low complexity" evidence="1">
    <location>
        <begin position="672"/>
        <end position="686"/>
    </location>
</feature>
<evidence type="ECO:0000313" key="4">
    <source>
        <dbReference type="Proteomes" id="UP001465668"/>
    </source>
</evidence>
<name>A0ABR2Y1N5_9PEZI</name>
<keyword evidence="4" id="KW-1185">Reference proteome</keyword>
<gene>
    <name evidence="3" type="ORF">SCAR479_03108</name>
</gene>
<dbReference type="EMBL" id="JARVKM010000008">
    <property type="protein sequence ID" value="KAK9779984.1"/>
    <property type="molecule type" value="Genomic_DNA"/>
</dbReference>
<reference evidence="3 4" key="1">
    <citation type="submission" date="2024-02" db="EMBL/GenBank/DDBJ databases">
        <title>First draft genome assembly of two strains of Seiridium cardinale.</title>
        <authorList>
            <person name="Emiliani G."/>
            <person name="Scali E."/>
        </authorList>
    </citation>
    <scope>NUCLEOTIDE SEQUENCE [LARGE SCALE GENOMIC DNA]</scope>
    <source>
        <strain evidence="3 4">BM-138-000479</strain>
    </source>
</reference>
<protein>
    <submittedName>
        <fullName evidence="3">Uncharacterized protein</fullName>
    </submittedName>
</protein>